<keyword evidence="4" id="KW-1185">Reference proteome</keyword>
<dbReference type="InterPro" id="IPR040536">
    <property type="entry name" value="ASPCH"/>
</dbReference>
<evidence type="ECO:0000313" key="4">
    <source>
        <dbReference type="Proteomes" id="UP001595962"/>
    </source>
</evidence>
<evidence type="ECO:0000256" key="1">
    <source>
        <dbReference type="SAM" id="SignalP"/>
    </source>
</evidence>
<accession>A0ABV9JNM0</accession>
<protein>
    <recommendedName>
        <fullName evidence="2">ASP external chaperone domain-containing protein</fullName>
    </recommendedName>
</protein>
<dbReference type="EMBL" id="JBHSGB010000010">
    <property type="protein sequence ID" value="MFC4655810.1"/>
    <property type="molecule type" value="Genomic_DNA"/>
</dbReference>
<dbReference type="Pfam" id="PF18492">
    <property type="entry name" value="ORF_2_N"/>
    <property type="match status" value="1"/>
</dbReference>
<evidence type="ECO:0000259" key="2">
    <source>
        <dbReference type="Pfam" id="PF18492"/>
    </source>
</evidence>
<feature type="domain" description="ASP external chaperone" evidence="2">
    <location>
        <begin position="79"/>
        <end position="175"/>
    </location>
</feature>
<feature type="chain" id="PRO_5046477915" description="ASP external chaperone domain-containing protein" evidence="1">
    <location>
        <begin position="20"/>
        <end position="176"/>
    </location>
</feature>
<organism evidence="3 4">
    <name type="scientific">Rheinheimera marina</name>
    <dbReference type="NCBI Taxonomy" id="1774958"/>
    <lineage>
        <taxon>Bacteria</taxon>
        <taxon>Pseudomonadati</taxon>
        <taxon>Pseudomonadota</taxon>
        <taxon>Gammaproteobacteria</taxon>
        <taxon>Chromatiales</taxon>
        <taxon>Chromatiaceae</taxon>
        <taxon>Rheinheimera</taxon>
    </lineage>
</organism>
<proteinExistence type="predicted"/>
<gene>
    <name evidence="3" type="ORF">ACFO3I_12415</name>
</gene>
<reference evidence="4" key="1">
    <citation type="journal article" date="2019" name="Int. J. Syst. Evol. Microbiol.">
        <title>The Global Catalogue of Microorganisms (GCM) 10K type strain sequencing project: providing services to taxonomists for standard genome sequencing and annotation.</title>
        <authorList>
            <consortium name="The Broad Institute Genomics Platform"/>
            <consortium name="The Broad Institute Genome Sequencing Center for Infectious Disease"/>
            <person name="Wu L."/>
            <person name="Ma J."/>
        </authorList>
    </citation>
    <scope>NUCLEOTIDE SEQUENCE [LARGE SCALE GENOMIC DNA]</scope>
    <source>
        <strain evidence="4">DT28</strain>
    </source>
</reference>
<keyword evidence="1" id="KW-0732">Signal</keyword>
<dbReference type="RefSeq" id="WP_377334292.1">
    <property type="nucleotide sequence ID" value="NZ_JBHSGB010000010.1"/>
</dbReference>
<dbReference type="Proteomes" id="UP001595962">
    <property type="component" value="Unassembled WGS sequence"/>
</dbReference>
<feature type="signal peptide" evidence="1">
    <location>
        <begin position="1"/>
        <end position="19"/>
    </location>
</feature>
<comment type="caution">
    <text evidence="3">The sequence shown here is derived from an EMBL/GenBank/DDBJ whole genome shotgun (WGS) entry which is preliminary data.</text>
</comment>
<evidence type="ECO:0000313" key="3">
    <source>
        <dbReference type="EMBL" id="MFC4655810.1"/>
    </source>
</evidence>
<name>A0ABV9JNM0_9GAMM</name>
<sequence length="176" mass="18470">MRFTLTFVALTCASMAAGAQTLPTNPVLQPKAVAKAESLKAEKADFGVYQIQNSLTVAPANLATSKVAEVSGQAIVQAPQASTDNTLKANTVVRNLLTGDYGVVTGRLSVLAKDKNALSALEQQFGLKQVKSAGPRIALLQAPAGADLTDLLQSVRQSGLVSEARLDVLEKRNKPQ</sequence>